<keyword evidence="5 12" id="KW-0812">Transmembrane</keyword>
<reference evidence="13" key="1">
    <citation type="submission" date="2022-01" db="EMBL/GenBank/DDBJ databases">
        <authorList>
            <person name="King R."/>
        </authorList>
    </citation>
    <scope>NUCLEOTIDE SEQUENCE</scope>
</reference>
<dbReference type="AlphaFoldDB" id="A0A9N9X068"/>
<evidence type="ECO:0000313" key="13">
    <source>
        <dbReference type="EMBL" id="CAG9812960.1"/>
    </source>
</evidence>
<gene>
    <name evidence="13" type="ORF">PHAECO_LOCUS349</name>
</gene>
<protein>
    <submittedName>
        <fullName evidence="13">Uncharacterized protein</fullName>
    </submittedName>
</protein>
<keyword evidence="14" id="KW-1185">Reference proteome</keyword>
<evidence type="ECO:0000256" key="12">
    <source>
        <dbReference type="RuleBase" id="RU000679"/>
    </source>
</evidence>
<evidence type="ECO:0000256" key="6">
    <source>
        <dbReference type="ARBA" id="ARBA00022989"/>
    </source>
</evidence>
<dbReference type="Pfam" id="PF00858">
    <property type="entry name" value="ASC"/>
    <property type="match status" value="1"/>
</dbReference>
<keyword evidence="6" id="KW-1133">Transmembrane helix</keyword>
<comment type="similarity">
    <text evidence="2 12">Belongs to the amiloride-sensitive sodium channel (TC 1.A.6) family.</text>
</comment>
<evidence type="ECO:0000256" key="11">
    <source>
        <dbReference type="ARBA" id="ARBA00023303"/>
    </source>
</evidence>
<dbReference type="GO" id="GO:0016020">
    <property type="term" value="C:membrane"/>
    <property type="evidence" value="ECO:0007669"/>
    <property type="project" value="UniProtKB-SubCell"/>
</dbReference>
<name>A0A9N9X068_PHACE</name>
<evidence type="ECO:0000256" key="1">
    <source>
        <dbReference type="ARBA" id="ARBA00004141"/>
    </source>
</evidence>
<dbReference type="InterPro" id="IPR001873">
    <property type="entry name" value="ENaC"/>
</dbReference>
<evidence type="ECO:0000256" key="7">
    <source>
        <dbReference type="ARBA" id="ARBA00023053"/>
    </source>
</evidence>
<dbReference type="Gene3D" id="1.10.287.820">
    <property type="entry name" value="Acid-sensing ion channel domain"/>
    <property type="match status" value="1"/>
</dbReference>
<keyword evidence="10 12" id="KW-0739">Sodium transport</keyword>
<evidence type="ECO:0000313" key="14">
    <source>
        <dbReference type="Proteomes" id="UP001153737"/>
    </source>
</evidence>
<dbReference type="Proteomes" id="UP001153737">
    <property type="component" value="Chromosome 1"/>
</dbReference>
<sequence length="322" mass="36859">MKLKNSEVKKSKGYLPVVCNTYKDFAENTSIHGLKYTVKNEIDTWERNLQESEKLSLKKGLPQLLAFTSPHSISYNMTELEEVQEILERNEYTNISILMEKLNQNCDDMLVIIHDPEEFPGSQSTTKIVSVGKLSYLQLQGTKMICSDDVKNLPINQRHCLMEDEFELKYLGDRYSDANCLTECVASNYAQKCGCVPFYLSFSVSDLGNKNVILHQQTCRYLDKTIKLAKQPAFFVEFGATVAERKSLKTAAQNGGASRRKRPSRIQWEIVARSGNLDAGCRLFDLKISRECVDGISWRGEYFSSVRTIYYCTEWNCEVKFC</sequence>
<keyword evidence="4 12" id="KW-0894">Sodium channel</keyword>
<keyword evidence="3 12" id="KW-0813">Transport</keyword>
<reference evidence="13" key="2">
    <citation type="submission" date="2022-10" db="EMBL/GenBank/DDBJ databases">
        <authorList>
            <consortium name="ENA_rothamsted_submissions"/>
            <consortium name="culmorum"/>
            <person name="King R."/>
        </authorList>
    </citation>
    <scope>NUCLEOTIDE SEQUENCE</scope>
</reference>
<keyword evidence="8 12" id="KW-0406">Ion transport</keyword>
<proteinExistence type="inferred from homology"/>
<accession>A0A9N9X068</accession>
<organism evidence="13 14">
    <name type="scientific">Phaedon cochleariae</name>
    <name type="common">Mustard beetle</name>
    <dbReference type="NCBI Taxonomy" id="80249"/>
    <lineage>
        <taxon>Eukaryota</taxon>
        <taxon>Metazoa</taxon>
        <taxon>Ecdysozoa</taxon>
        <taxon>Arthropoda</taxon>
        <taxon>Hexapoda</taxon>
        <taxon>Insecta</taxon>
        <taxon>Pterygota</taxon>
        <taxon>Neoptera</taxon>
        <taxon>Endopterygota</taxon>
        <taxon>Coleoptera</taxon>
        <taxon>Polyphaga</taxon>
        <taxon>Cucujiformia</taxon>
        <taxon>Chrysomeloidea</taxon>
        <taxon>Chrysomelidae</taxon>
        <taxon>Chrysomelinae</taxon>
        <taxon>Chrysomelini</taxon>
        <taxon>Phaedon</taxon>
    </lineage>
</organism>
<dbReference type="OrthoDB" id="6502088at2759"/>
<keyword evidence="7" id="KW-0915">Sodium</keyword>
<evidence type="ECO:0000256" key="4">
    <source>
        <dbReference type="ARBA" id="ARBA00022461"/>
    </source>
</evidence>
<evidence type="ECO:0000256" key="5">
    <source>
        <dbReference type="ARBA" id="ARBA00022692"/>
    </source>
</evidence>
<evidence type="ECO:0000256" key="8">
    <source>
        <dbReference type="ARBA" id="ARBA00023065"/>
    </source>
</evidence>
<evidence type="ECO:0000256" key="9">
    <source>
        <dbReference type="ARBA" id="ARBA00023136"/>
    </source>
</evidence>
<evidence type="ECO:0000256" key="2">
    <source>
        <dbReference type="ARBA" id="ARBA00007193"/>
    </source>
</evidence>
<evidence type="ECO:0000256" key="10">
    <source>
        <dbReference type="ARBA" id="ARBA00023201"/>
    </source>
</evidence>
<dbReference type="EMBL" id="OU896707">
    <property type="protein sequence ID" value="CAG9812960.1"/>
    <property type="molecule type" value="Genomic_DNA"/>
</dbReference>
<dbReference type="GO" id="GO:0005272">
    <property type="term" value="F:sodium channel activity"/>
    <property type="evidence" value="ECO:0007669"/>
    <property type="project" value="UniProtKB-KW"/>
</dbReference>
<keyword evidence="11 12" id="KW-0407">Ion channel</keyword>
<comment type="subcellular location">
    <subcellularLocation>
        <location evidence="1">Membrane</location>
        <topology evidence="1">Multi-pass membrane protein</topology>
    </subcellularLocation>
</comment>
<evidence type="ECO:0000256" key="3">
    <source>
        <dbReference type="ARBA" id="ARBA00022448"/>
    </source>
</evidence>
<keyword evidence="9" id="KW-0472">Membrane</keyword>